<evidence type="ECO:0000313" key="2">
    <source>
        <dbReference type="Proteomes" id="UP000095283"/>
    </source>
</evidence>
<dbReference type="WBParaSite" id="Hba_04712">
    <property type="protein sequence ID" value="Hba_04712"/>
    <property type="gene ID" value="Hba_04712"/>
</dbReference>
<feature type="transmembrane region" description="Helical" evidence="1">
    <location>
        <begin position="121"/>
        <end position="146"/>
    </location>
</feature>
<protein>
    <submittedName>
        <fullName evidence="3">Cyclin_C domain-containing protein</fullName>
    </submittedName>
</protein>
<keyword evidence="1" id="KW-1133">Transmembrane helix</keyword>
<name>A0A1I7WI95_HETBA</name>
<keyword evidence="1" id="KW-0472">Membrane</keyword>
<reference evidence="3" key="1">
    <citation type="submission" date="2016-11" db="UniProtKB">
        <authorList>
            <consortium name="WormBaseParasite"/>
        </authorList>
    </citation>
    <scope>IDENTIFICATION</scope>
</reference>
<evidence type="ECO:0000313" key="3">
    <source>
        <dbReference type="WBParaSite" id="Hba_04712"/>
    </source>
</evidence>
<evidence type="ECO:0000256" key="1">
    <source>
        <dbReference type="SAM" id="Phobius"/>
    </source>
</evidence>
<keyword evidence="2" id="KW-1185">Reference proteome</keyword>
<organism evidence="2 3">
    <name type="scientific">Heterorhabditis bacteriophora</name>
    <name type="common">Entomopathogenic nematode worm</name>
    <dbReference type="NCBI Taxonomy" id="37862"/>
    <lineage>
        <taxon>Eukaryota</taxon>
        <taxon>Metazoa</taxon>
        <taxon>Ecdysozoa</taxon>
        <taxon>Nematoda</taxon>
        <taxon>Chromadorea</taxon>
        <taxon>Rhabditida</taxon>
        <taxon>Rhabditina</taxon>
        <taxon>Rhabditomorpha</taxon>
        <taxon>Strongyloidea</taxon>
        <taxon>Heterorhabditidae</taxon>
        <taxon>Heterorhabditis</taxon>
    </lineage>
</organism>
<keyword evidence="1" id="KW-0812">Transmembrane</keyword>
<accession>A0A1I7WI95</accession>
<proteinExistence type="predicted"/>
<sequence length="175" mass="21033">MYAIYFVDTNKSPPNVYQSQKKYIRLILLSLIANYYNLKKIRINPLLSIFCLMNIIKFSKNKHFQKYNFNGMIFQKNCISENNWLSENTENYINKILAFHYNINDLHYMLNFYFLKFFKQLYLLSGPSTVSVSLISTLIFSFYNYLNVIKLNYLKLLNSRYYKYIGSVYCTFNSN</sequence>
<dbReference type="Proteomes" id="UP000095283">
    <property type="component" value="Unplaced"/>
</dbReference>
<dbReference type="AlphaFoldDB" id="A0A1I7WI95"/>